<dbReference type="InterPro" id="IPR004604">
    <property type="entry name" value="DNA_recomb/repair_RecN"/>
</dbReference>
<evidence type="ECO:0000256" key="4">
    <source>
        <dbReference type="ARBA" id="ARBA00022741"/>
    </source>
</evidence>
<dbReference type="GO" id="GO:0006310">
    <property type="term" value="P:DNA recombination"/>
    <property type="evidence" value="ECO:0007669"/>
    <property type="project" value="InterPro"/>
</dbReference>
<evidence type="ECO:0000313" key="13">
    <source>
        <dbReference type="Proteomes" id="UP000286947"/>
    </source>
</evidence>
<dbReference type="NCBIfam" id="TIGR00634">
    <property type="entry name" value="recN"/>
    <property type="match status" value="1"/>
</dbReference>
<evidence type="ECO:0000256" key="6">
    <source>
        <dbReference type="ARBA" id="ARBA00022840"/>
    </source>
</evidence>
<dbReference type="PIRSF" id="PIRSF003128">
    <property type="entry name" value="RecN"/>
    <property type="match status" value="1"/>
</dbReference>
<name>A0A433S9P2_9BURK</name>
<gene>
    <name evidence="12" type="primary">recN</name>
    <name evidence="12" type="ORF">CUZ56_02924</name>
</gene>
<dbReference type="FunFam" id="3.40.50.300:FF:000319">
    <property type="entry name" value="DNA repair protein RecN"/>
    <property type="match status" value="1"/>
</dbReference>
<dbReference type="GO" id="GO:0005524">
    <property type="term" value="F:ATP binding"/>
    <property type="evidence" value="ECO:0007669"/>
    <property type="project" value="UniProtKB-KW"/>
</dbReference>
<sequence>MLRQLILRDFVLVDELELDLHAGFTVLTGETGAGKSILIDALQLALGGRSDAGVVREGQTRAEISVAFNMPEMAGIKHWLADAGFDQEDDELLLRRTIDSQGKSRAWINGSPATIGQLRELGEFLVDIHGQHAWQSLTKPERVRELLDAYGLIDSSALLPLWQQWQQAENRLRSAQDKALHADRERERLNWQIEEVGKLAPRENEWDELNTEHERLFHAQMLLDAAQTSCNTLSEEADSASDRLGQAIIALQKAATIDPQLADILKVVQDAQALVEDAHHSLNTWLRHTDLDPQRLEELDQRIASWLSLARRYRRQPQELPALLQSWQHELAELEASSDIAALEKAAEQAKKNWLVAAQQISAQRQQAAPKLSKAITAAMQGLGMAGGRFEVAITPLPQPQASGIDHIEFLVAGHTGSTPRPVNKVASGGELSRLALAIAVTTSQLGHTPTLIFDEIDSGIGGSVAQTVGLLMQQLGKERQVLAVTHLPQVAASAHHHWVVSKQTSGKTTTSQITPVSESNRVTEIARMLGGDATSQAGLAHAQEMLHAAHAGTR</sequence>
<dbReference type="GO" id="GO:0009432">
    <property type="term" value="P:SOS response"/>
    <property type="evidence" value="ECO:0007669"/>
    <property type="project" value="UniProtKB-ARBA"/>
</dbReference>
<evidence type="ECO:0000256" key="1">
    <source>
        <dbReference type="ARBA" id="ARBA00003618"/>
    </source>
</evidence>
<dbReference type="Gene3D" id="3.40.50.300">
    <property type="entry name" value="P-loop containing nucleotide triphosphate hydrolases"/>
    <property type="match status" value="2"/>
</dbReference>
<dbReference type="Proteomes" id="UP000286947">
    <property type="component" value="Unassembled WGS sequence"/>
</dbReference>
<dbReference type="CDD" id="cd03241">
    <property type="entry name" value="ABC_RecN"/>
    <property type="match status" value="2"/>
</dbReference>
<dbReference type="PANTHER" id="PTHR11059:SF0">
    <property type="entry name" value="DNA REPAIR PROTEIN RECN"/>
    <property type="match status" value="1"/>
</dbReference>
<dbReference type="SUPFAM" id="SSF52540">
    <property type="entry name" value="P-loop containing nucleoside triphosphate hydrolases"/>
    <property type="match status" value="1"/>
</dbReference>
<evidence type="ECO:0000256" key="10">
    <source>
        <dbReference type="SAM" id="Coils"/>
    </source>
</evidence>
<evidence type="ECO:0000256" key="3">
    <source>
        <dbReference type="ARBA" id="ARBA00021315"/>
    </source>
</evidence>
<dbReference type="OrthoDB" id="9806954at2"/>
<dbReference type="InterPro" id="IPR027417">
    <property type="entry name" value="P-loop_NTPase"/>
</dbReference>
<protein>
    <recommendedName>
        <fullName evidence="3 9">DNA repair protein RecN</fullName>
    </recommendedName>
    <alternativeName>
        <fullName evidence="8 9">Recombination protein N</fullName>
    </alternativeName>
</protein>
<keyword evidence="6" id="KW-0067">ATP-binding</keyword>
<evidence type="ECO:0000256" key="5">
    <source>
        <dbReference type="ARBA" id="ARBA00022763"/>
    </source>
</evidence>
<feature type="coiled-coil region" evidence="10">
    <location>
        <begin position="296"/>
        <end position="353"/>
    </location>
</feature>
<keyword evidence="7 9" id="KW-0234">DNA repair</keyword>
<dbReference type="PANTHER" id="PTHR11059">
    <property type="entry name" value="DNA REPAIR PROTEIN RECN"/>
    <property type="match status" value="1"/>
</dbReference>
<organism evidence="12 13">
    <name type="scientific">Saezia sanguinis</name>
    <dbReference type="NCBI Taxonomy" id="1965230"/>
    <lineage>
        <taxon>Bacteria</taxon>
        <taxon>Pseudomonadati</taxon>
        <taxon>Pseudomonadota</taxon>
        <taxon>Betaproteobacteria</taxon>
        <taxon>Burkholderiales</taxon>
        <taxon>Saeziaceae</taxon>
        <taxon>Saezia</taxon>
    </lineage>
</organism>
<dbReference type="FunFam" id="3.40.50.300:FF:000356">
    <property type="entry name" value="DNA repair protein RecN"/>
    <property type="match status" value="1"/>
</dbReference>
<dbReference type="InterPro" id="IPR003395">
    <property type="entry name" value="RecF/RecN/SMC_N"/>
</dbReference>
<feature type="domain" description="RecF/RecN/SMC N-terminal" evidence="11">
    <location>
        <begin position="2"/>
        <end position="509"/>
    </location>
</feature>
<keyword evidence="13" id="KW-1185">Reference proteome</keyword>
<dbReference type="GO" id="GO:0006281">
    <property type="term" value="P:DNA repair"/>
    <property type="evidence" value="ECO:0007669"/>
    <property type="project" value="UniProtKB-KW"/>
</dbReference>
<dbReference type="RefSeq" id="WP_126981082.1">
    <property type="nucleotide sequence ID" value="NZ_PQSP01000012.1"/>
</dbReference>
<dbReference type="EMBL" id="PQSP01000012">
    <property type="protein sequence ID" value="RUS65467.1"/>
    <property type="molecule type" value="Genomic_DNA"/>
</dbReference>
<comment type="similarity">
    <text evidence="2 9">Belongs to the RecN family.</text>
</comment>
<comment type="function">
    <text evidence="1 9">May be involved in recombinational repair of damaged DNA.</text>
</comment>
<dbReference type="Pfam" id="PF02463">
    <property type="entry name" value="SMC_N"/>
    <property type="match status" value="1"/>
</dbReference>
<keyword evidence="10" id="KW-0175">Coiled coil</keyword>
<dbReference type="GO" id="GO:0043590">
    <property type="term" value="C:bacterial nucleoid"/>
    <property type="evidence" value="ECO:0007669"/>
    <property type="project" value="TreeGrafter"/>
</dbReference>
<evidence type="ECO:0000256" key="8">
    <source>
        <dbReference type="ARBA" id="ARBA00033408"/>
    </source>
</evidence>
<evidence type="ECO:0000256" key="2">
    <source>
        <dbReference type="ARBA" id="ARBA00009441"/>
    </source>
</evidence>
<evidence type="ECO:0000259" key="11">
    <source>
        <dbReference type="Pfam" id="PF02463"/>
    </source>
</evidence>
<dbReference type="NCBIfam" id="NF008121">
    <property type="entry name" value="PRK10869.1"/>
    <property type="match status" value="1"/>
</dbReference>
<evidence type="ECO:0000256" key="9">
    <source>
        <dbReference type="PIRNR" id="PIRNR003128"/>
    </source>
</evidence>
<accession>A0A433S9P2</accession>
<reference evidence="12 13" key="1">
    <citation type="submission" date="2018-01" db="EMBL/GenBank/DDBJ databases">
        <title>Saezia sanguinis gen. nov., sp. nov., in the order Burkholderiales isolated from human blood.</title>
        <authorList>
            <person name="Medina-Pascual M.J."/>
            <person name="Valdezate S."/>
            <person name="Monzon S."/>
            <person name="Cuesta I."/>
            <person name="Carrasco G."/>
            <person name="Villalon P."/>
            <person name="Saez-Nieto J.A."/>
        </authorList>
    </citation>
    <scope>NUCLEOTIDE SEQUENCE [LARGE SCALE GENOMIC DNA]</scope>
    <source>
        <strain evidence="12 13">CNM695-12</strain>
    </source>
</reference>
<evidence type="ECO:0000313" key="12">
    <source>
        <dbReference type="EMBL" id="RUS65467.1"/>
    </source>
</evidence>
<keyword evidence="4" id="KW-0547">Nucleotide-binding</keyword>
<evidence type="ECO:0000256" key="7">
    <source>
        <dbReference type="ARBA" id="ARBA00023204"/>
    </source>
</evidence>
<keyword evidence="5 9" id="KW-0227">DNA damage</keyword>
<dbReference type="AlphaFoldDB" id="A0A433S9P2"/>
<comment type="caution">
    <text evidence="12">The sequence shown here is derived from an EMBL/GenBank/DDBJ whole genome shotgun (WGS) entry which is preliminary data.</text>
</comment>
<proteinExistence type="inferred from homology"/>